<dbReference type="InterPro" id="IPR005672">
    <property type="entry name" value="Phosphate_PstA"/>
</dbReference>
<keyword evidence="9 10" id="KW-0472">Membrane</keyword>
<dbReference type="NCBIfam" id="TIGR00974">
    <property type="entry name" value="3a0107s02c"/>
    <property type="match status" value="1"/>
</dbReference>
<dbReference type="PROSITE" id="PS50928">
    <property type="entry name" value="ABC_TM1"/>
    <property type="match status" value="1"/>
</dbReference>
<feature type="transmembrane region" description="Helical" evidence="10">
    <location>
        <begin position="252"/>
        <end position="275"/>
    </location>
</feature>
<keyword evidence="6" id="KW-0592">Phosphate transport</keyword>
<reference evidence="12" key="1">
    <citation type="journal article" date="2020" name="mSystems">
        <title>Genome- and Community-Level Interaction Insights into Carbon Utilization and Element Cycling Functions of Hydrothermarchaeota in Hydrothermal Sediment.</title>
        <authorList>
            <person name="Zhou Z."/>
            <person name="Liu Y."/>
            <person name="Xu W."/>
            <person name="Pan J."/>
            <person name="Luo Z.H."/>
            <person name="Li M."/>
        </authorList>
    </citation>
    <scope>NUCLEOTIDE SEQUENCE [LARGE SCALE GENOMIC DNA]</scope>
    <source>
        <strain evidence="12">SpSt-855</strain>
    </source>
</reference>
<dbReference type="GO" id="GO:0005886">
    <property type="term" value="C:plasma membrane"/>
    <property type="evidence" value="ECO:0007669"/>
    <property type="project" value="UniProtKB-SubCell"/>
</dbReference>
<evidence type="ECO:0000256" key="10">
    <source>
        <dbReference type="RuleBase" id="RU363043"/>
    </source>
</evidence>
<feature type="domain" description="ABC transmembrane type-1" evidence="11">
    <location>
        <begin position="68"/>
        <end position="271"/>
    </location>
</feature>
<name>A0A7V4XT73_9BACT</name>
<comment type="similarity">
    <text evidence="2 10">Belongs to the binding-protein-dependent transport system permease family. CysTW subfamily.</text>
</comment>
<proteinExistence type="inferred from homology"/>
<dbReference type="AlphaFoldDB" id="A0A7V4XT73"/>
<feature type="transmembrane region" description="Helical" evidence="10">
    <location>
        <begin position="195"/>
        <end position="215"/>
    </location>
</feature>
<dbReference type="CDD" id="cd06261">
    <property type="entry name" value="TM_PBP2"/>
    <property type="match status" value="1"/>
</dbReference>
<comment type="caution">
    <text evidence="12">The sequence shown here is derived from an EMBL/GenBank/DDBJ whole genome shotgun (WGS) entry which is preliminary data.</text>
</comment>
<evidence type="ECO:0000256" key="4">
    <source>
        <dbReference type="ARBA" id="ARBA00022448"/>
    </source>
</evidence>
<evidence type="ECO:0000256" key="2">
    <source>
        <dbReference type="ARBA" id="ARBA00007069"/>
    </source>
</evidence>
<dbReference type="Pfam" id="PF00528">
    <property type="entry name" value="BPD_transp_1"/>
    <property type="match status" value="1"/>
</dbReference>
<gene>
    <name evidence="12" type="primary">pstA</name>
    <name evidence="12" type="ORF">ENW50_07630</name>
</gene>
<keyword evidence="7 10" id="KW-0812">Transmembrane</keyword>
<dbReference type="Gene3D" id="1.10.3720.10">
    <property type="entry name" value="MetI-like"/>
    <property type="match status" value="1"/>
</dbReference>
<feature type="transmembrane region" description="Helical" evidence="10">
    <location>
        <begin position="21"/>
        <end position="47"/>
    </location>
</feature>
<dbReference type="InterPro" id="IPR000515">
    <property type="entry name" value="MetI-like"/>
</dbReference>
<dbReference type="GO" id="GO:0005315">
    <property type="term" value="F:phosphate transmembrane transporter activity"/>
    <property type="evidence" value="ECO:0007669"/>
    <property type="project" value="InterPro"/>
</dbReference>
<dbReference type="SUPFAM" id="SSF161098">
    <property type="entry name" value="MetI-like"/>
    <property type="match status" value="1"/>
</dbReference>
<feature type="transmembrane region" description="Helical" evidence="10">
    <location>
        <begin position="105"/>
        <end position="129"/>
    </location>
</feature>
<evidence type="ECO:0000256" key="1">
    <source>
        <dbReference type="ARBA" id="ARBA00004651"/>
    </source>
</evidence>
<evidence type="ECO:0000256" key="8">
    <source>
        <dbReference type="ARBA" id="ARBA00022989"/>
    </source>
</evidence>
<dbReference type="PANTHER" id="PTHR42922">
    <property type="entry name" value="PHOSPHATE TRANSPORT SYSTEM PERMEASE PROTEIN PSTA"/>
    <property type="match status" value="1"/>
</dbReference>
<evidence type="ECO:0000256" key="9">
    <source>
        <dbReference type="ARBA" id="ARBA00023136"/>
    </source>
</evidence>
<evidence type="ECO:0000256" key="3">
    <source>
        <dbReference type="ARBA" id="ARBA00016864"/>
    </source>
</evidence>
<feature type="transmembrane region" description="Helical" evidence="10">
    <location>
        <begin position="67"/>
        <end position="93"/>
    </location>
</feature>
<evidence type="ECO:0000259" key="11">
    <source>
        <dbReference type="PROSITE" id="PS50928"/>
    </source>
</evidence>
<dbReference type="InterPro" id="IPR051408">
    <property type="entry name" value="Phosphate_transprt_permease"/>
</dbReference>
<comment type="subcellular location">
    <subcellularLocation>
        <location evidence="1 10">Cell membrane</location>
        <topology evidence="1 10">Multi-pass membrane protein</topology>
    </subcellularLocation>
</comment>
<dbReference type="PANTHER" id="PTHR42922:SF1">
    <property type="entry name" value="PHOSPHATE TRANSPORT SYSTEM PERMEASE PROTEIN PSTA"/>
    <property type="match status" value="1"/>
</dbReference>
<sequence>MNVVYLRRRAVNVLTKVLMTIATIAGVFFLLWIMWTTFRFGVAAMHWSLFTQNTPPPGTDGYGLKNAIVGSLLLMVICLAIGVPVGLMAGTWLAEYGAHGRTANVVRFINDIMLSAPSIEIGLFVYAIMVDPMGHFSGISGSVALAVLMVPIIVRTTDEMLCLVGTDMREAAIALGAPAWIVITKVTWRAARAGIVTGILIGLARIVGETAPLLFTALNDQYFSTDMLHPIANLPVVIFQFAMSPYTNWQQMAWAAAFITVVFVLVLSVLTRWFLAKVQTTR</sequence>
<keyword evidence="4" id="KW-0813">Transport</keyword>
<protein>
    <recommendedName>
        <fullName evidence="3 10">Phosphate transport system permease protein PstA</fullName>
    </recommendedName>
</protein>
<evidence type="ECO:0000256" key="6">
    <source>
        <dbReference type="ARBA" id="ARBA00022592"/>
    </source>
</evidence>
<organism evidence="12">
    <name type="scientific">Acidobacterium capsulatum</name>
    <dbReference type="NCBI Taxonomy" id="33075"/>
    <lineage>
        <taxon>Bacteria</taxon>
        <taxon>Pseudomonadati</taxon>
        <taxon>Acidobacteriota</taxon>
        <taxon>Terriglobia</taxon>
        <taxon>Terriglobales</taxon>
        <taxon>Acidobacteriaceae</taxon>
        <taxon>Acidobacterium</taxon>
    </lineage>
</organism>
<evidence type="ECO:0000313" key="12">
    <source>
        <dbReference type="EMBL" id="HGY94536.1"/>
    </source>
</evidence>
<keyword evidence="8 10" id="KW-1133">Transmembrane helix</keyword>
<evidence type="ECO:0000256" key="7">
    <source>
        <dbReference type="ARBA" id="ARBA00022692"/>
    </source>
</evidence>
<evidence type="ECO:0000256" key="5">
    <source>
        <dbReference type="ARBA" id="ARBA00022475"/>
    </source>
</evidence>
<dbReference type="GO" id="GO:0035435">
    <property type="term" value="P:phosphate ion transmembrane transport"/>
    <property type="evidence" value="ECO:0007669"/>
    <property type="project" value="InterPro"/>
</dbReference>
<feature type="transmembrane region" description="Helical" evidence="10">
    <location>
        <begin position="135"/>
        <end position="154"/>
    </location>
</feature>
<dbReference type="EMBL" id="DTKL01000045">
    <property type="protein sequence ID" value="HGY94536.1"/>
    <property type="molecule type" value="Genomic_DNA"/>
</dbReference>
<keyword evidence="5 10" id="KW-1003">Cell membrane</keyword>
<dbReference type="InterPro" id="IPR035906">
    <property type="entry name" value="MetI-like_sf"/>
</dbReference>
<accession>A0A7V4XT73</accession>